<protein>
    <submittedName>
        <fullName evidence="1">Uncharacterized protein</fullName>
    </submittedName>
</protein>
<sequence length="85" mass="9435">MVDNPTRMAVLQAVIIAAIDDEEQQMKTTILIVRELEKEEMSIPNTPYHDDILTGALKAICEFGKEIVRPGDMTVVAPQIVNNPT</sequence>
<accession>A0A822XIV1</accession>
<evidence type="ECO:0000313" key="1">
    <source>
        <dbReference type="EMBL" id="DAD20177.1"/>
    </source>
</evidence>
<evidence type="ECO:0000313" key="2">
    <source>
        <dbReference type="Proteomes" id="UP000607653"/>
    </source>
</evidence>
<name>A0A822XIV1_NELNU</name>
<proteinExistence type="predicted"/>
<organism evidence="1 2">
    <name type="scientific">Nelumbo nucifera</name>
    <name type="common">Sacred lotus</name>
    <dbReference type="NCBI Taxonomy" id="4432"/>
    <lineage>
        <taxon>Eukaryota</taxon>
        <taxon>Viridiplantae</taxon>
        <taxon>Streptophyta</taxon>
        <taxon>Embryophyta</taxon>
        <taxon>Tracheophyta</taxon>
        <taxon>Spermatophyta</taxon>
        <taxon>Magnoliopsida</taxon>
        <taxon>Proteales</taxon>
        <taxon>Nelumbonaceae</taxon>
        <taxon>Nelumbo</taxon>
    </lineage>
</organism>
<comment type="caution">
    <text evidence="1">The sequence shown here is derived from an EMBL/GenBank/DDBJ whole genome shotgun (WGS) entry which is preliminary data.</text>
</comment>
<dbReference type="AlphaFoldDB" id="A0A822XIV1"/>
<dbReference type="EMBL" id="DUZY01000001">
    <property type="protein sequence ID" value="DAD20177.1"/>
    <property type="molecule type" value="Genomic_DNA"/>
</dbReference>
<gene>
    <name evidence="1" type="ORF">HUJ06_021640</name>
</gene>
<reference evidence="1 2" key="1">
    <citation type="journal article" date="2020" name="Mol. Biol. Evol.">
        <title>Distinct Expression and Methylation Patterns for Genes with Different Fates following a Single Whole-Genome Duplication in Flowering Plants.</title>
        <authorList>
            <person name="Shi T."/>
            <person name="Rahmani R.S."/>
            <person name="Gugger P.F."/>
            <person name="Wang M."/>
            <person name="Li H."/>
            <person name="Zhang Y."/>
            <person name="Li Z."/>
            <person name="Wang Q."/>
            <person name="Van de Peer Y."/>
            <person name="Marchal K."/>
            <person name="Chen J."/>
        </authorList>
    </citation>
    <scope>NUCLEOTIDE SEQUENCE [LARGE SCALE GENOMIC DNA]</scope>
    <source>
        <tissue evidence="1">Leaf</tissue>
    </source>
</reference>
<dbReference type="Proteomes" id="UP000607653">
    <property type="component" value="Unassembled WGS sequence"/>
</dbReference>
<keyword evidence="2" id="KW-1185">Reference proteome</keyword>